<organism evidence="1 2">
    <name type="scientific">Candidatus Gallionella acididurans</name>
    <dbReference type="NCBI Taxonomy" id="1796491"/>
    <lineage>
        <taxon>Bacteria</taxon>
        <taxon>Pseudomonadati</taxon>
        <taxon>Pseudomonadota</taxon>
        <taxon>Betaproteobacteria</taxon>
        <taxon>Nitrosomonadales</taxon>
        <taxon>Gallionellaceae</taxon>
        <taxon>Gallionella</taxon>
    </lineage>
</organism>
<reference evidence="1 2" key="2">
    <citation type="submission" date="2016-03" db="EMBL/GenBank/DDBJ databases">
        <title>New uncultured bacterium of the family Gallionellaceae from acid mine drainage: description and reconstruction of genome based on metagenomic analysis of microbial community.</title>
        <authorList>
            <person name="Kadnikov V."/>
            <person name="Ivasenko D."/>
            <person name="Beletsky A."/>
            <person name="Mardanov A."/>
            <person name="Danilova E."/>
            <person name="Pimenov N."/>
            <person name="Karnachuk O."/>
            <person name="Ravin N."/>
        </authorList>
    </citation>
    <scope>NUCLEOTIDE SEQUENCE [LARGE SCALE GENOMIC DNA]</scope>
    <source>
        <strain evidence="1">ShG14-8</strain>
    </source>
</reference>
<protein>
    <submittedName>
        <fullName evidence="1">Uncharacterized protein</fullName>
    </submittedName>
</protein>
<dbReference type="Proteomes" id="UP000070578">
    <property type="component" value="Unassembled WGS sequence"/>
</dbReference>
<name>A0A139BNY9_9PROT</name>
<accession>A0A139BNY9</accession>
<evidence type="ECO:0000313" key="2">
    <source>
        <dbReference type="Proteomes" id="UP000070578"/>
    </source>
</evidence>
<dbReference type="EMBL" id="LSLI01000217">
    <property type="protein sequence ID" value="KXS30523.1"/>
    <property type="molecule type" value="Genomic_DNA"/>
</dbReference>
<evidence type="ECO:0000313" key="1">
    <source>
        <dbReference type="EMBL" id="KXS30523.1"/>
    </source>
</evidence>
<dbReference type="AlphaFoldDB" id="A0A139BNY9"/>
<comment type="caution">
    <text evidence="1">The sequence shown here is derived from an EMBL/GenBank/DDBJ whole genome shotgun (WGS) entry which is preliminary data.</text>
</comment>
<reference evidence="1 2" key="1">
    <citation type="submission" date="2016-02" db="EMBL/GenBank/DDBJ databases">
        <authorList>
            <person name="Wen L."/>
            <person name="He K."/>
            <person name="Yang H."/>
        </authorList>
    </citation>
    <scope>NUCLEOTIDE SEQUENCE [LARGE SCALE GENOMIC DNA]</scope>
    <source>
        <strain evidence="1">ShG14-8</strain>
    </source>
</reference>
<gene>
    <name evidence="1" type="ORF">AWT59_3351</name>
</gene>
<sequence>MVPLHKTAAPSITGDTQRDRHIESIVQQGWSMALLGF</sequence>
<proteinExistence type="predicted"/>